<feature type="domain" description="Imelysin-like" evidence="5">
    <location>
        <begin position="35"/>
        <end position="267"/>
    </location>
</feature>
<evidence type="ECO:0000256" key="3">
    <source>
        <dbReference type="ARBA" id="ARBA00022729"/>
    </source>
</evidence>
<keyword evidence="6" id="KW-0449">Lipoprotein</keyword>
<dbReference type="InterPro" id="IPR018976">
    <property type="entry name" value="Imelysin-like"/>
</dbReference>
<name>A0A2N3Q120_9PROT</name>
<dbReference type="Pfam" id="PF09375">
    <property type="entry name" value="Peptidase_M75"/>
    <property type="match status" value="1"/>
</dbReference>
<dbReference type="InterPro" id="IPR034981">
    <property type="entry name" value="Imelysin-like_EfeO/Algp7"/>
</dbReference>
<dbReference type="GO" id="GO:0030313">
    <property type="term" value="C:cell envelope"/>
    <property type="evidence" value="ECO:0007669"/>
    <property type="project" value="UniProtKB-SubCell"/>
</dbReference>
<feature type="chain" id="PRO_5014639156" evidence="4">
    <location>
        <begin position="22"/>
        <end position="275"/>
    </location>
</feature>
<feature type="signal peptide" evidence="4">
    <location>
        <begin position="1"/>
        <end position="21"/>
    </location>
</feature>
<gene>
    <name evidence="6" type="ORF">CWS72_00440</name>
</gene>
<sequence length="275" mass="29461">MKSFVALCVGLSGLCAATAMAAESPVAPMDLVQPLADYKVYVSAEVKKLVAETRKFTAAVKAGDLKTAQALYSPTRAHYERVEPVAELFDDLDKSIDSRADDHEGKEEDPDFKGFHRIEYGLFAKKSTAGLAPFADKLNADVAELQGRLKELAFPPEKVVGGAAALIEEVASTKISGEEDRYSGTDLSDFRANVDGAQKIVALLHPLTVKADKPLSDKIDANLAAVDKVLGKYALKDGGFQSYDKLNPADRAALQGPITTLAEDLSKLRGTFGLD</sequence>
<dbReference type="AlphaFoldDB" id="A0A2N3Q120"/>
<evidence type="ECO:0000256" key="2">
    <source>
        <dbReference type="ARBA" id="ARBA00005989"/>
    </source>
</evidence>
<dbReference type="PANTHER" id="PTHR39192:SF1">
    <property type="entry name" value="IRON UPTAKE SYSTEM COMPONENT EFEO"/>
    <property type="match status" value="1"/>
</dbReference>
<keyword evidence="3 4" id="KW-0732">Signal</keyword>
<dbReference type="InterPro" id="IPR050894">
    <property type="entry name" value="EfeM/EfeO_iron_uptake"/>
</dbReference>
<evidence type="ECO:0000313" key="7">
    <source>
        <dbReference type="Proteomes" id="UP000233293"/>
    </source>
</evidence>
<evidence type="ECO:0000259" key="5">
    <source>
        <dbReference type="Pfam" id="PF09375"/>
    </source>
</evidence>
<dbReference type="CDD" id="cd14656">
    <property type="entry name" value="Imelysin-like_EfeO"/>
    <property type="match status" value="1"/>
</dbReference>
<dbReference type="EMBL" id="PIUM01000001">
    <property type="protein sequence ID" value="PKU26356.1"/>
    <property type="molecule type" value="Genomic_DNA"/>
</dbReference>
<evidence type="ECO:0000256" key="1">
    <source>
        <dbReference type="ARBA" id="ARBA00004196"/>
    </source>
</evidence>
<reference evidence="7" key="1">
    <citation type="submission" date="2017-12" db="EMBL/GenBank/DDBJ databases">
        <title>Draft genome sequence of Telmatospirillum siberiense 26-4b1T, an acidotolerant peatland alphaproteobacterium potentially involved in sulfur cycling.</title>
        <authorList>
            <person name="Hausmann B."/>
            <person name="Pjevac P."/>
            <person name="Schreck K."/>
            <person name="Herbold C.W."/>
            <person name="Daims H."/>
            <person name="Wagner M."/>
            <person name="Pester M."/>
            <person name="Loy A."/>
        </authorList>
    </citation>
    <scope>NUCLEOTIDE SEQUENCE [LARGE SCALE GENOMIC DNA]</scope>
    <source>
        <strain evidence="7">26-4b1</strain>
    </source>
</reference>
<dbReference type="InterPro" id="IPR038352">
    <property type="entry name" value="Imelysin_sf"/>
</dbReference>
<comment type="similarity">
    <text evidence="2">Belongs to the EfeM/EfeO family.</text>
</comment>
<protein>
    <submittedName>
        <fullName evidence="6">EfeM/EfeO family lipoprotein</fullName>
    </submittedName>
</protein>
<evidence type="ECO:0000313" key="6">
    <source>
        <dbReference type="EMBL" id="PKU26356.1"/>
    </source>
</evidence>
<dbReference type="NCBIfam" id="NF041757">
    <property type="entry name" value="EfeO"/>
    <property type="match status" value="1"/>
</dbReference>
<dbReference type="PANTHER" id="PTHR39192">
    <property type="entry name" value="IRON UPTAKE SYSTEM COMPONENT EFEO"/>
    <property type="match status" value="1"/>
</dbReference>
<comment type="subcellular location">
    <subcellularLocation>
        <location evidence="1">Cell envelope</location>
    </subcellularLocation>
</comment>
<accession>A0A2N3Q120</accession>
<dbReference type="RefSeq" id="WP_101248586.1">
    <property type="nucleotide sequence ID" value="NZ_PIUM01000001.1"/>
</dbReference>
<dbReference type="Gene3D" id="1.20.1420.20">
    <property type="entry name" value="M75 peptidase, HXXE motif"/>
    <property type="match status" value="1"/>
</dbReference>
<proteinExistence type="inferred from homology"/>
<keyword evidence="7" id="KW-1185">Reference proteome</keyword>
<dbReference type="OrthoDB" id="7348379at2"/>
<dbReference type="InterPro" id="IPR053377">
    <property type="entry name" value="Iron_uptake_EfeM/EfeO"/>
</dbReference>
<organism evidence="6 7">
    <name type="scientific">Telmatospirillum siberiense</name>
    <dbReference type="NCBI Taxonomy" id="382514"/>
    <lineage>
        <taxon>Bacteria</taxon>
        <taxon>Pseudomonadati</taxon>
        <taxon>Pseudomonadota</taxon>
        <taxon>Alphaproteobacteria</taxon>
        <taxon>Rhodospirillales</taxon>
        <taxon>Rhodospirillaceae</taxon>
        <taxon>Telmatospirillum</taxon>
    </lineage>
</organism>
<dbReference type="NCBIfam" id="NF007697">
    <property type="entry name" value="PRK10378.1"/>
    <property type="match status" value="1"/>
</dbReference>
<comment type="caution">
    <text evidence="6">The sequence shown here is derived from an EMBL/GenBank/DDBJ whole genome shotgun (WGS) entry which is preliminary data.</text>
</comment>
<evidence type="ECO:0000256" key="4">
    <source>
        <dbReference type="SAM" id="SignalP"/>
    </source>
</evidence>
<dbReference type="Proteomes" id="UP000233293">
    <property type="component" value="Unassembled WGS sequence"/>
</dbReference>